<dbReference type="Proteomes" id="UP001458880">
    <property type="component" value="Unassembled WGS sequence"/>
</dbReference>
<dbReference type="AlphaFoldDB" id="A0AAW1L488"/>
<dbReference type="EMBL" id="JASPKY010000172">
    <property type="protein sequence ID" value="KAK9728084.1"/>
    <property type="molecule type" value="Genomic_DNA"/>
</dbReference>
<evidence type="ECO:0000313" key="1">
    <source>
        <dbReference type="EMBL" id="KAK9728084.1"/>
    </source>
</evidence>
<sequence>MYGKPHLAIGILDPLFTSDLLTDQWTYGPKRTWCEVKEASRVFRIPFRTLSRRIRKPPKDGKSWVSSQSNSTNPYIFAEFAEKLGLEEYVLGTKGKEKICAGYDRLRSFLERNLYLVVRKSEGLSLATVREMSREENSFTVIFYKS</sequence>
<gene>
    <name evidence="1" type="ORF">QE152_g18143</name>
</gene>
<proteinExistence type="predicted"/>
<protein>
    <submittedName>
        <fullName evidence="1">Uncharacterized protein</fullName>
    </submittedName>
</protein>
<name>A0AAW1L488_POPJA</name>
<reference evidence="1 2" key="1">
    <citation type="journal article" date="2024" name="BMC Genomics">
        <title>De novo assembly and annotation of Popillia japonica's genome with initial clues to its potential as an invasive pest.</title>
        <authorList>
            <person name="Cucini C."/>
            <person name="Boschi S."/>
            <person name="Funari R."/>
            <person name="Cardaioli E."/>
            <person name="Iannotti N."/>
            <person name="Marturano G."/>
            <person name="Paoli F."/>
            <person name="Bruttini M."/>
            <person name="Carapelli A."/>
            <person name="Frati F."/>
            <person name="Nardi F."/>
        </authorList>
    </citation>
    <scope>NUCLEOTIDE SEQUENCE [LARGE SCALE GENOMIC DNA]</scope>
    <source>
        <strain evidence="1">DMR45628</strain>
    </source>
</reference>
<keyword evidence="2" id="KW-1185">Reference proteome</keyword>
<organism evidence="1 2">
    <name type="scientific">Popillia japonica</name>
    <name type="common">Japanese beetle</name>
    <dbReference type="NCBI Taxonomy" id="7064"/>
    <lineage>
        <taxon>Eukaryota</taxon>
        <taxon>Metazoa</taxon>
        <taxon>Ecdysozoa</taxon>
        <taxon>Arthropoda</taxon>
        <taxon>Hexapoda</taxon>
        <taxon>Insecta</taxon>
        <taxon>Pterygota</taxon>
        <taxon>Neoptera</taxon>
        <taxon>Endopterygota</taxon>
        <taxon>Coleoptera</taxon>
        <taxon>Polyphaga</taxon>
        <taxon>Scarabaeiformia</taxon>
        <taxon>Scarabaeidae</taxon>
        <taxon>Rutelinae</taxon>
        <taxon>Popillia</taxon>
    </lineage>
</organism>
<accession>A0AAW1L488</accession>
<comment type="caution">
    <text evidence="1">The sequence shown here is derived from an EMBL/GenBank/DDBJ whole genome shotgun (WGS) entry which is preliminary data.</text>
</comment>
<evidence type="ECO:0000313" key="2">
    <source>
        <dbReference type="Proteomes" id="UP001458880"/>
    </source>
</evidence>